<proteinExistence type="predicted"/>
<feature type="compositionally biased region" description="Low complexity" evidence="1">
    <location>
        <begin position="203"/>
        <end position="239"/>
    </location>
</feature>
<gene>
    <name evidence="2" type="ORF">NRK68_33775</name>
    <name evidence="3" type="ORF">NRK68_35260</name>
</gene>
<organism evidence="3 4">
    <name type="scientific">Streptomyces yangpuensis</name>
    <dbReference type="NCBI Taxonomy" id="1648182"/>
    <lineage>
        <taxon>Bacteria</taxon>
        <taxon>Bacillati</taxon>
        <taxon>Actinomycetota</taxon>
        <taxon>Actinomycetes</taxon>
        <taxon>Kitasatosporales</taxon>
        <taxon>Streptomycetaceae</taxon>
        <taxon>Streptomyces</taxon>
    </lineage>
</organism>
<feature type="region of interest" description="Disordered" evidence="1">
    <location>
        <begin position="203"/>
        <end position="266"/>
    </location>
</feature>
<geneLocation type="plasmid" evidence="3 4">
    <name>unnamed1</name>
</geneLocation>
<evidence type="ECO:0000313" key="4">
    <source>
        <dbReference type="Proteomes" id="UP001057738"/>
    </source>
</evidence>
<feature type="region of interest" description="Disordered" evidence="1">
    <location>
        <begin position="428"/>
        <end position="487"/>
    </location>
</feature>
<keyword evidence="3" id="KW-0614">Plasmid</keyword>
<keyword evidence="4" id="KW-1185">Reference proteome</keyword>
<protein>
    <submittedName>
        <fullName evidence="3">Uncharacterized protein</fullName>
    </submittedName>
</protein>
<reference evidence="3" key="1">
    <citation type="submission" date="2022-08" db="EMBL/GenBank/DDBJ databases">
        <authorList>
            <person name="Tian L."/>
        </authorList>
    </citation>
    <scope>NUCLEOTIDE SEQUENCE</scope>
    <source>
        <strain evidence="3">CM253</strain>
        <plasmid evidence="3">unnamed1</plasmid>
    </source>
</reference>
<evidence type="ECO:0000313" key="2">
    <source>
        <dbReference type="EMBL" id="UUY52257.1"/>
    </source>
</evidence>
<dbReference type="RefSeq" id="WP_257857998.1">
    <property type="nucleotide sequence ID" value="NZ_CP102515.1"/>
</dbReference>
<evidence type="ECO:0000313" key="3">
    <source>
        <dbReference type="EMBL" id="UUY52518.1"/>
    </source>
</evidence>
<evidence type="ECO:0000256" key="1">
    <source>
        <dbReference type="SAM" id="MobiDB-lite"/>
    </source>
</evidence>
<accession>A0ABY5QA55</accession>
<dbReference type="EMBL" id="CP102515">
    <property type="protein sequence ID" value="UUY52257.1"/>
    <property type="molecule type" value="Genomic_DNA"/>
</dbReference>
<name>A0ABY5QA55_9ACTN</name>
<feature type="compositionally biased region" description="Pro residues" evidence="1">
    <location>
        <begin position="245"/>
        <end position="262"/>
    </location>
</feature>
<dbReference type="GeneID" id="95578801"/>
<dbReference type="Proteomes" id="UP001057738">
    <property type="component" value="Plasmid unnamed1"/>
</dbReference>
<dbReference type="EMBL" id="CP102515">
    <property type="protein sequence ID" value="UUY52518.1"/>
    <property type="molecule type" value="Genomic_DNA"/>
</dbReference>
<sequence>MTSGYPPLPEPFAEALGEAAHTAAMAYRLVLAISDAVRRAAQKRLTGREEELGEDAEKMAPGWAADQLRGHLGDDILAVLMQDTDWPQMARQLVGLQQAGVDLGVFLPQMGRMTVGVHQAVTANAARIKAEGTDRWADLLQTTMPSGLVRDAILSSPAWPDIAADMGRLDAAGIDVARILTDAHRAGAGVDQAVAAVTAAAANTPTPTPTTVPASTPAAPTGAPAAAAPAPAPAAGARVPADDPWAPPTRPIPAPAPAPAAPVPARGAAVGAARDVLAERMGAAGDPWAAPARPVPAPAPTPAPVPVSVPASSDAKRVWGPLTEGLTVPRDLDLGNRPRALKQLKVQPAAHSQMVAMVKEVLPEREAGLLIGSRPWPLLAARMQQLGEHHGTDTVAQHLNRLTTATSWQEATGSALVGRLVDATLTSLTTPPGTPAASRPRVSAAAARSRSTTTPAAAAPGRPAPAEAAVPAHRQQAAPARGAGRTR</sequence>